<proteinExistence type="predicted"/>
<gene>
    <name evidence="1" type="ORF">RDI58_009532</name>
</gene>
<evidence type="ECO:0000313" key="1">
    <source>
        <dbReference type="EMBL" id="KAK6796077.1"/>
    </source>
</evidence>
<dbReference type="EMBL" id="JBANQN010000003">
    <property type="protein sequence ID" value="KAK6796077.1"/>
    <property type="molecule type" value="Genomic_DNA"/>
</dbReference>
<evidence type="ECO:0000313" key="2">
    <source>
        <dbReference type="Proteomes" id="UP001371456"/>
    </source>
</evidence>
<name>A0AAN8YKW1_SOLBU</name>
<dbReference type="AlphaFoldDB" id="A0AAN8YKW1"/>
<dbReference type="Proteomes" id="UP001371456">
    <property type="component" value="Unassembled WGS sequence"/>
</dbReference>
<comment type="caution">
    <text evidence="1">The sequence shown here is derived from an EMBL/GenBank/DDBJ whole genome shotgun (WGS) entry which is preliminary data.</text>
</comment>
<reference evidence="1 2" key="1">
    <citation type="submission" date="2024-02" db="EMBL/GenBank/DDBJ databases">
        <title>de novo genome assembly of Solanum bulbocastanum strain 11H21.</title>
        <authorList>
            <person name="Hosaka A.J."/>
        </authorList>
    </citation>
    <scope>NUCLEOTIDE SEQUENCE [LARGE SCALE GENOMIC DNA]</scope>
    <source>
        <tissue evidence="1">Young leaves</tissue>
    </source>
</reference>
<accession>A0AAN8YKW1</accession>
<keyword evidence="2" id="KW-1185">Reference proteome</keyword>
<sequence length="81" mass="9341">MRSFSTDTIIYDGTGKYSIQKVSEHKLLSPDSKRTVGRPQLERWKGFDDVKFKRSKVTCSTCRLEGYNRKTCSNYPVGKKT</sequence>
<protein>
    <submittedName>
        <fullName evidence="1">Uncharacterized protein</fullName>
    </submittedName>
</protein>
<organism evidence="1 2">
    <name type="scientific">Solanum bulbocastanum</name>
    <name type="common">Wild potato</name>
    <dbReference type="NCBI Taxonomy" id="147425"/>
    <lineage>
        <taxon>Eukaryota</taxon>
        <taxon>Viridiplantae</taxon>
        <taxon>Streptophyta</taxon>
        <taxon>Embryophyta</taxon>
        <taxon>Tracheophyta</taxon>
        <taxon>Spermatophyta</taxon>
        <taxon>Magnoliopsida</taxon>
        <taxon>eudicotyledons</taxon>
        <taxon>Gunneridae</taxon>
        <taxon>Pentapetalae</taxon>
        <taxon>asterids</taxon>
        <taxon>lamiids</taxon>
        <taxon>Solanales</taxon>
        <taxon>Solanaceae</taxon>
        <taxon>Solanoideae</taxon>
        <taxon>Solaneae</taxon>
        <taxon>Solanum</taxon>
    </lineage>
</organism>